<organism evidence="2 3">
    <name type="scientific">Rhodocytophaga aerolata</name>
    <dbReference type="NCBI Taxonomy" id="455078"/>
    <lineage>
        <taxon>Bacteria</taxon>
        <taxon>Pseudomonadati</taxon>
        <taxon>Bacteroidota</taxon>
        <taxon>Cytophagia</taxon>
        <taxon>Cytophagales</taxon>
        <taxon>Rhodocytophagaceae</taxon>
        <taxon>Rhodocytophaga</taxon>
    </lineage>
</organism>
<accession>A0ABT8R993</accession>
<feature type="transmembrane region" description="Helical" evidence="1">
    <location>
        <begin position="6"/>
        <end position="23"/>
    </location>
</feature>
<dbReference type="EMBL" id="JAUKPO010000012">
    <property type="protein sequence ID" value="MDO1448534.1"/>
    <property type="molecule type" value="Genomic_DNA"/>
</dbReference>
<feature type="transmembrane region" description="Helical" evidence="1">
    <location>
        <begin position="114"/>
        <end position="133"/>
    </location>
</feature>
<evidence type="ECO:0000313" key="2">
    <source>
        <dbReference type="EMBL" id="MDO1448534.1"/>
    </source>
</evidence>
<comment type="caution">
    <text evidence="2">The sequence shown here is derived from an EMBL/GenBank/DDBJ whole genome shotgun (WGS) entry which is preliminary data.</text>
</comment>
<name>A0ABT8R993_9BACT</name>
<feature type="transmembrane region" description="Helical" evidence="1">
    <location>
        <begin position="28"/>
        <end position="46"/>
    </location>
</feature>
<keyword evidence="1" id="KW-1133">Transmembrane helix</keyword>
<evidence type="ECO:0000313" key="3">
    <source>
        <dbReference type="Proteomes" id="UP001168528"/>
    </source>
</evidence>
<keyword evidence="3" id="KW-1185">Reference proteome</keyword>
<dbReference type="RefSeq" id="WP_302039335.1">
    <property type="nucleotide sequence ID" value="NZ_JAUKPO010000012.1"/>
</dbReference>
<protein>
    <submittedName>
        <fullName evidence="2">Rod shape-determining protein MreD</fullName>
    </submittedName>
</protein>
<reference evidence="2" key="1">
    <citation type="submission" date="2023-07" db="EMBL/GenBank/DDBJ databases">
        <title>The genome sequence of Rhodocytophaga aerolata KACC 12507.</title>
        <authorList>
            <person name="Zhang X."/>
        </authorList>
    </citation>
    <scope>NUCLEOTIDE SEQUENCE</scope>
    <source>
        <strain evidence="2">KACC 12507</strain>
    </source>
</reference>
<feature type="transmembrane region" description="Helical" evidence="1">
    <location>
        <begin position="145"/>
        <end position="167"/>
    </location>
</feature>
<dbReference type="Proteomes" id="UP001168528">
    <property type="component" value="Unassembled WGS sequence"/>
</dbReference>
<feature type="transmembrane region" description="Helical" evidence="1">
    <location>
        <begin position="52"/>
        <end position="69"/>
    </location>
</feature>
<keyword evidence="1" id="KW-0472">Membrane</keyword>
<sequence>MNSRDYILQIFYFVVYLALQVFLVRNMVLFDVAFCFVYIAFILLLPFDTSPVFLLFVGFSTGLLIDVFYDTLGIHAAASTVVAYFRPYVIRLNTPRGGYEQNARLTLQSMGMEWFAPYALILIFLHHAVLFFVEASQFNLFFFTLLKTVASTAFTFVLVTLIQYLFFSKGRN</sequence>
<evidence type="ECO:0000256" key="1">
    <source>
        <dbReference type="SAM" id="Phobius"/>
    </source>
</evidence>
<keyword evidence="1" id="KW-0812">Transmembrane</keyword>
<gene>
    <name evidence="2" type="ORF">Q0590_19815</name>
</gene>
<proteinExistence type="predicted"/>